<comment type="similarity">
    <text evidence="1">Belongs to the ornithine cyclodeaminase/mu-crystallin family.</text>
</comment>
<dbReference type="InterPro" id="IPR003462">
    <property type="entry name" value="ODC_Mu_crystall"/>
</dbReference>
<comment type="caution">
    <text evidence="3">The sequence shown here is derived from an EMBL/GenBank/DDBJ whole genome shotgun (WGS) entry which is preliminary data.</text>
</comment>
<dbReference type="PANTHER" id="PTHR13812:SF19">
    <property type="entry name" value="KETIMINE REDUCTASE MU-CRYSTALLIN"/>
    <property type="match status" value="1"/>
</dbReference>
<dbReference type="InterPro" id="IPR036291">
    <property type="entry name" value="NAD(P)-bd_dom_sf"/>
</dbReference>
<evidence type="ECO:0000256" key="2">
    <source>
        <dbReference type="SAM" id="MobiDB-lite"/>
    </source>
</evidence>
<reference evidence="3 4" key="1">
    <citation type="submission" date="2023-12" db="EMBL/GenBank/DDBJ databases">
        <title>A high-quality genome assembly for Dillenia turbinata (Dilleniales).</title>
        <authorList>
            <person name="Chanderbali A."/>
        </authorList>
    </citation>
    <scope>NUCLEOTIDE SEQUENCE [LARGE SCALE GENOMIC DNA]</scope>
    <source>
        <strain evidence="3">LSX21</strain>
        <tissue evidence="3">Leaf</tissue>
    </source>
</reference>
<keyword evidence="4" id="KW-1185">Reference proteome</keyword>
<dbReference type="AlphaFoldDB" id="A0AAN8VEG8"/>
<dbReference type="EMBL" id="JBAMMX010000014">
    <property type="protein sequence ID" value="KAK6928461.1"/>
    <property type="molecule type" value="Genomic_DNA"/>
</dbReference>
<dbReference type="Gene3D" id="3.40.50.720">
    <property type="entry name" value="NAD(P)-binding Rossmann-like Domain"/>
    <property type="match status" value="1"/>
</dbReference>
<accession>A0AAN8VEG8</accession>
<dbReference type="PANTHER" id="PTHR13812">
    <property type="entry name" value="KETIMINE REDUCTASE MU-CRYSTALLIN"/>
    <property type="match status" value="1"/>
</dbReference>
<feature type="region of interest" description="Disordered" evidence="2">
    <location>
        <begin position="34"/>
        <end position="63"/>
    </location>
</feature>
<dbReference type="SUPFAM" id="SSF51735">
    <property type="entry name" value="NAD(P)-binding Rossmann-fold domains"/>
    <property type="match status" value="1"/>
</dbReference>
<organism evidence="3 4">
    <name type="scientific">Dillenia turbinata</name>
    <dbReference type="NCBI Taxonomy" id="194707"/>
    <lineage>
        <taxon>Eukaryota</taxon>
        <taxon>Viridiplantae</taxon>
        <taxon>Streptophyta</taxon>
        <taxon>Embryophyta</taxon>
        <taxon>Tracheophyta</taxon>
        <taxon>Spermatophyta</taxon>
        <taxon>Magnoliopsida</taxon>
        <taxon>eudicotyledons</taxon>
        <taxon>Gunneridae</taxon>
        <taxon>Pentapetalae</taxon>
        <taxon>Dilleniales</taxon>
        <taxon>Dilleniaceae</taxon>
        <taxon>Dillenia</taxon>
    </lineage>
</organism>
<protein>
    <submittedName>
        <fullName evidence="3">Uncharacterized protein</fullName>
    </submittedName>
</protein>
<dbReference type="Proteomes" id="UP001370490">
    <property type="component" value="Unassembled WGS sequence"/>
</dbReference>
<name>A0AAN8VEG8_9MAGN</name>
<evidence type="ECO:0000313" key="3">
    <source>
        <dbReference type="EMBL" id="KAK6928461.1"/>
    </source>
</evidence>
<proteinExistence type="inferred from homology"/>
<sequence>MAETQQNQLVQDRFSSTKTLNSLLTPLITHLQNSLSSHQPPLSSPHGRPSQSRRPQPLSSSCPTGPHFHLSLTYVKLVARIPTNFSLNISAVHASYALFNSLTVMVGSGFLAPYLIKAHLAARPSSKKVWVFGGSCEVGDIASCATNSDAVLVKGEDLKIDANLDFVGSFKESLEECNDEAIRRGRVFVVSKTALVESAELVGASKRCVLCREDVCGTLVDLVKGEKGGRKV</sequence>
<evidence type="ECO:0000313" key="4">
    <source>
        <dbReference type="Proteomes" id="UP001370490"/>
    </source>
</evidence>
<dbReference type="GO" id="GO:0005737">
    <property type="term" value="C:cytoplasm"/>
    <property type="evidence" value="ECO:0007669"/>
    <property type="project" value="TreeGrafter"/>
</dbReference>
<evidence type="ECO:0000256" key="1">
    <source>
        <dbReference type="ARBA" id="ARBA00008903"/>
    </source>
</evidence>
<gene>
    <name evidence="3" type="ORF">RJ641_007052</name>
</gene>